<dbReference type="Proteomes" id="UP001461341">
    <property type="component" value="Chromosome"/>
</dbReference>
<dbReference type="Pfam" id="PF00753">
    <property type="entry name" value="Lactamase_B"/>
    <property type="match status" value="1"/>
</dbReference>
<dbReference type="SMART" id="SM00849">
    <property type="entry name" value="Lactamase_B"/>
    <property type="match status" value="1"/>
</dbReference>
<organism evidence="6 7">
    <name type="scientific">Thermatribacter velox</name>
    <dbReference type="NCBI Taxonomy" id="3039681"/>
    <lineage>
        <taxon>Bacteria</taxon>
        <taxon>Pseudomonadati</taxon>
        <taxon>Atribacterota</taxon>
        <taxon>Atribacteria</taxon>
        <taxon>Atribacterales</taxon>
        <taxon>Thermatribacteraceae</taxon>
        <taxon>Thermatribacter</taxon>
    </lineage>
</organism>
<evidence type="ECO:0000256" key="1">
    <source>
        <dbReference type="ARBA" id="ARBA00001947"/>
    </source>
</evidence>
<evidence type="ECO:0000313" key="6">
    <source>
        <dbReference type="EMBL" id="WZL76745.1"/>
    </source>
</evidence>
<dbReference type="InterPro" id="IPR051453">
    <property type="entry name" value="MBL_Glyoxalase_II"/>
</dbReference>
<dbReference type="PANTHER" id="PTHR46233">
    <property type="entry name" value="HYDROXYACYLGLUTATHIONE HYDROLASE GLOC"/>
    <property type="match status" value="1"/>
</dbReference>
<dbReference type="InterPro" id="IPR001279">
    <property type="entry name" value="Metallo-B-lactamas"/>
</dbReference>
<keyword evidence="3" id="KW-0378">Hydrolase</keyword>
<gene>
    <name evidence="6" type="ORF">QBE54_03160</name>
</gene>
<dbReference type="PANTHER" id="PTHR46233:SF3">
    <property type="entry name" value="HYDROXYACYLGLUTATHIONE HYDROLASE GLOC"/>
    <property type="match status" value="1"/>
</dbReference>
<dbReference type="Gene3D" id="3.60.15.10">
    <property type="entry name" value="Ribonuclease Z/Hydroxyacylglutathione hydrolase-like"/>
    <property type="match status" value="1"/>
</dbReference>
<reference evidence="6 7" key="1">
    <citation type="submission" date="2023-03" db="EMBL/GenBank/DDBJ databases">
        <title>Novel Species.</title>
        <authorList>
            <person name="Ma S."/>
        </authorList>
    </citation>
    <scope>NUCLEOTIDE SEQUENCE [LARGE SCALE GENOMIC DNA]</scope>
    <source>
        <strain evidence="6 7">B11</strain>
    </source>
</reference>
<dbReference type="InterPro" id="IPR036866">
    <property type="entry name" value="RibonucZ/Hydroxyglut_hydro"/>
</dbReference>
<keyword evidence="4" id="KW-0862">Zinc</keyword>
<dbReference type="RefSeq" id="WP_369018909.1">
    <property type="nucleotide sequence ID" value="NZ_CP121689.1"/>
</dbReference>
<proteinExistence type="predicted"/>
<evidence type="ECO:0000313" key="7">
    <source>
        <dbReference type="Proteomes" id="UP001461341"/>
    </source>
</evidence>
<evidence type="ECO:0000256" key="2">
    <source>
        <dbReference type="ARBA" id="ARBA00022723"/>
    </source>
</evidence>
<dbReference type="CDD" id="cd06262">
    <property type="entry name" value="metallo-hydrolase-like_MBL-fold"/>
    <property type="match status" value="1"/>
</dbReference>
<evidence type="ECO:0000259" key="5">
    <source>
        <dbReference type="SMART" id="SM00849"/>
    </source>
</evidence>
<protein>
    <submittedName>
        <fullName evidence="6">MBL fold metallo-hydrolase</fullName>
    </submittedName>
</protein>
<evidence type="ECO:0000256" key="3">
    <source>
        <dbReference type="ARBA" id="ARBA00022801"/>
    </source>
</evidence>
<feature type="domain" description="Metallo-beta-lactamase" evidence="5">
    <location>
        <begin position="14"/>
        <end position="193"/>
    </location>
</feature>
<evidence type="ECO:0000256" key="4">
    <source>
        <dbReference type="ARBA" id="ARBA00022833"/>
    </source>
</evidence>
<name>A0ABZ2YCL5_9BACT</name>
<keyword evidence="7" id="KW-1185">Reference proteome</keyword>
<comment type="cofactor">
    <cofactor evidence="1">
        <name>Zn(2+)</name>
        <dbReference type="ChEBI" id="CHEBI:29105"/>
    </cofactor>
</comment>
<sequence length="215" mass="24422">MKVWMEHFVLGELMTNSFLVGVDEEVILIDPAVPAQEIADFINKRGLHLRFIANTHGHIDHIGGNDFFKRLFPEAKLVVSEQDLVYLDKPELNLSSELGRPYRSPFPDLLFNEEVSTLKLKEEEIKVYFTPGHTPGSVCFYFAARKWLFSGDALFAGSIGRTDLPGGSMRDLLESLERLFRDFDPDTEIFPGHGPFSTLAKERATNPFVLEYLNL</sequence>
<dbReference type="EMBL" id="CP121689">
    <property type="protein sequence ID" value="WZL76745.1"/>
    <property type="molecule type" value="Genomic_DNA"/>
</dbReference>
<keyword evidence="2" id="KW-0479">Metal-binding</keyword>
<dbReference type="SUPFAM" id="SSF56281">
    <property type="entry name" value="Metallo-hydrolase/oxidoreductase"/>
    <property type="match status" value="1"/>
</dbReference>
<accession>A0ABZ2YCL5</accession>